<dbReference type="InterPro" id="IPR000782">
    <property type="entry name" value="FAS1_domain"/>
</dbReference>
<dbReference type="SUPFAM" id="SSF82153">
    <property type="entry name" value="FAS1 domain"/>
    <property type="match status" value="1"/>
</dbReference>
<accession>A0A483CLB0</accession>
<dbReference type="EMBL" id="PGCL01000003">
    <property type="protein sequence ID" value="TAJ43799.1"/>
    <property type="molecule type" value="Genomic_DNA"/>
</dbReference>
<dbReference type="Gene3D" id="2.30.180.10">
    <property type="entry name" value="FAS1 domain"/>
    <property type="match status" value="1"/>
</dbReference>
<protein>
    <recommendedName>
        <fullName evidence="1">FAS1 domain-containing protein</fullName>
    </recommendedName>
</protein>
<gene>
    <name evidence="2" type="ORF">CUJ86_06950</name>
</gene>
<feature type="domain" description="FAS1" evidence="1">
    <location>
        <begin position="1"/>
        <end position="33"/>
    </location>
</feature>
<dbReference type="InterPro" id="IPR036378">
    <property type="entry name" value="FAS1_dom_sf"/>
</dbReference>
<reference evidence="2 3" key="1">
    <citation type="submission" date="2017-11" db="EMBL/GenBank/DDBJ databases">
        <title>Isolation and Characterization of Methanofollis Species from Methane Seep Offshore SW Taiwan.</title>
        <authorList>
            <person name="Teng N.-H."/>
            <person name="Lai M.-C."/>
            <person name="Chen S.-C."/>
        </authorList>
    </citation>
    <scope>NUCLEOTIDE SEQUENCE [LARGE SCALE GENOMIC DNA]</scope>
    <source>
        <strain evidence="2 3">FWC-SCC2</strain>
    </source>
</reference>
<sequence>TVEDGDVMVDGARVVVTDIEASNGVIHVIDAVMLPPTCHLTVSSRSGSCRPGPIPSGR</sequence>
<feature type="non-terminal residue" evidence="2">
    <location>
        <position position="1"/>
    </location>
</feature>
<proteinExistence type="predicted"/>
<evidence type="ECO:0000313" key="2">
    <source>
        <dbReference type="EMBL" id="TAJ43799.1"/>
    </source>
</evidence>
<dbReference type="AlphaFoldDB" id="A0A483CLB0"/>
<evidence type="ECO:0000313" key="3">
    <source>
        <dbReference type="Proteomes" id="UP000292580"/>
    </source>
</evidence>
<dbReference type="Pfam" id="PF02469">
    <property type="entry name" value="Fasciclin"/>
    <property type="match status" value="1"/>
</dbReference>
<dbReference type="OrthoDB" id="105895at2157"/>
<name>A0A483CLB0_9EURY</name>
<comment type="caution">
    <text evidence="2">The sequence shown here is derived from an EMBL/GenBank/DDBJ whole genome shotgun (WGS) entry which is preliminary data.</text>
</comment>
<keyword evidence="3" id="KW-1185">Reference proteome</keyword>
<dbReference type="Proteomes" id="UP000292580">
    <property type="component" value="Unassembled WGS sequence"/>
</dbReference>
<evidence type="ECO:0000259" key="1">
    <source>
        <dbReference type="PROSITE" id="PS50213"/>
    </source>
</evidence>
<dbReference type="PROSITE" id="PS50213">
    <property type="entry name" value="FAS1"/>
    <property type="match status" value="1"/>
</dbReference>
<organism evidence="2 3">
    <name type="scientific">Methanofollis fontis</name>
    <dbReference type="NCBI Taxonomy" id="2052832"/>
    <lineage>
        <taxon>Archaea</taxon>
        <taxon>Methanobacteriati</taxon>
        <taxon>Methanobacteriota</taxon>
        <taxon>Stenosarchaea group</taxon>
        <taxon>Methanomicrobia</taxon>
        <taxon>Methanomicrobiales</taxon>
        <taxon>Methanomicrobiaceae</taxon>
        <taxon>Methanofollis</taxon>
    </lineage>
</organism>